<feature type="transmembrane region" description="Helical" evidence="5">
    <location>
        <begin position="91"/>
        <end position="109"/>
    </location>
</feature>
<evidence type="ECO:0000256" key="3">
    <source>
        <dbReference type="ARBA" id="ARBA00022989"/>
    </source>
</evidence>
<comment type="caution">
    <text evidence="6">The sequence shown here is derived from an EMBL/GenBank/DDBJ whole genome shotgun (WGS) entry which is preliminary data.</text>
</comment>
<reference evidence="6" key="1">
    <citation type="journal article" date="2020" name="mSystems">
        <title>Genome- and Community-Level Interaction Insights into Carbon Utilization and Element Cycling Functions of Hydrothermarchaeota in Hydrothermal Sediment.</title>
        <authorList>
            <person name="Zhou Z."/>
            <person name="Liu Y."/>
            <person name="Xu W."/>
            <person name="Pan J."/>
            <person name="Luo Z.H."/>
            <person name="Li M."/>
        </authorList>
    </citation>
    <scope>NUCLEOTIDE SEQUENCE [LARGE SCALE GENOMIC DNA]</scope>
    <source>
        <strain evidence="6">SpSt-468</strain>
    </source>
</reference>
<proteinExistence type="predicted"/>
<feature type="transmembrane region" description="Helical" evidence="5">
    <location>
        <begin position="155"/>
        <end position="175"/>
    </location>
</feature>
<evidence type="ECO:0000256" key="4">
    <source>
        <dbReference type="ARBA" id="ARBA00023136"/>
    </source>
</evidence>
<dbReference type="GO" id="GO:0005886">
    <property type="term" value="C:plasma membrane"/>
    <property type="evidence" value="ECO:0007669"/>
    <property type="project" value="TreeGrafter"/>
</dbReference>
<evidence type="ECO:0000256" key="2">
    <source>
        <dbReference type="ARBA" id="ARBA00022692"/>
    </source>
</evidence>
<evidence type="ECO:0000313" key="6">
    <source>
        <dbReference type="EMBL" id="HFK20532.1"/>
    </source>
</evidence>
<feature type="transmembrane region" description="Helical" evidence="5">
    <location>
        <begin position="239"/>
        <end position="260"/>
    </location>
</feature>
<dbReference type="InterPro" id="IPR018086">
    <property type="entry name" value="NADH_UbQ_OxRdtase_su1_CS"/>
</dbReference>
<dbReference type="InterPro" id="IPR001694">
    <property type="entry name" value="NADH_UbQ_OxRdtase_su1/FPO"/>
</dbReference>
<dbReference type="EMBL" id="DSTX01000007">
    <property type="protein sequence ID" value="HFK20532.1"/>
    <property type="molecule type" value="Genomic_DNA"/>
</dbReference>
<evidence type="ECO:0000256" key="5">
    <source>
        <dbReference type="SAM" id="Phobius"/>
    </source>
</evidence>
<feature type="transmembrane region" description="Helical" evidence="5">
    <location>
        <begin position="302"/>
        <end position="324"/>
    </location>
</feature>
<protein>
    <submittedName>
        <fullName evidence="6">NADH-quinone oxidoreductase subunit H</fullName>
    </submittedName>
</protein>
<dbReference type="PANTHER" id="PTHR43359:SF1">
    <property type="entry name" value="FORMATE HYDROGENLYASE SUBUNIT 4-RELATED"/>
    <property type="match status" value="1"/>
</dbReference>
<feature type="transmembrane region" description="Helical" evidence="5">
    <location>
        <begin position="6"/>
        <end position="30"/>
    </location>
</feature>
<name>A0A7C3ISX9_9CREN</name>
<keyword evidence="3 5" id="KW-1133">Transmembrane helix</keyword>
<accession>A0A7C3ISX9</accession>
<feature type="transmembrane region" description="Helical" evidence="5">
    <location>
        <begin position="187"/>
        <end position="207"/>
    </location>
</feature>
<keyword evidence="4 5" id="KW-0472">Membrane</keyword>
<dbReference type="InterPro" id="IPR052561">
    <property type="entry name" value="ComplexI_Subunit1"/>
</dbReference>
<evidence type="ECO:0000256" key="1">
    <source>
        <dbReference type="ARBA" id="ARBA00004141"/>
    </source>
</evidence>
<feature type="transmembrane region" description="Helical" evidence="5">
    <location>
        <begin position="115"/>
        <end position="135"/>
    </location>
</feature>
<gene>
    <name evidence="6" type="ORF">ENS19_04535</name>
</gene>
<dbReference type="PANTHER" id="PTHR43359">
    <property type="entry name" value="FORMATE HYDROGENLYASE SUBUNIT 4"/>
    <property type="match status" value="1"/>
</dbReference>
<organism evidence="6">
    <name type="scientific">Candidatus Methanomethylicus mesodigestus</name>
    <dbReference type="NCBI Taxonomy" id="1867258"/>
    <lineage>
        <taxon>Archaea</taxon>
        <taxon>Thermoproteota</taxon>
        <taxon>Methanosuratincolia</taxon>
        <taxon>Candidatus Methanomethylicales</taxon>
        <taxon>Candidatus Methanomethylicaceae</taxon>
        <taxon>Candidatus Methanomethylicus</taxon>
    </lineage>
</organism>
<keyword evidence="2 5" id="KW-0812">Transmembrane</keyword>
<comment type="subcellular location">
    <subcellularLocation>
        <location evidence="1">Membrane</location>
        <topology evidence="1">Multi-pass membrane protein</topology>
    </subcellularLocation>
</comment>
<sequence>MMADPVITTIEIILIIPVALILGVLFLFLFRKLNARFQWRVGPVIRMYSDLAPLIGKTRIWQPLYDILKLFGKDTIITDVAHRRLFMYSPYFSLLFAIAAAFFIPFPGMELLSSVPYSLVIASYLIISSILFTILGPVASGSPWGAIGARREVELFLVSELSFVLSIFSIALSSGTLVISEIADRGWSAPSILLSLTSGLLLFVAMLGKLHIKPFDMPEAEAEIVAGPYTEYSGKLLGIYFLSKTFLTYVLVALFIALILPPVSTSIFWLPAWAVAATALVFLLTVVQVLNPRYRINNALYWYVKVVIPVGLVSFIIAFFIRVVV</sequence>
<feature type="transmembrane region" description="Helical" evidence="5">
    <location>
        <begin position="266"/>
        <end position="290"/>
    </location>
</feature>
<dbReference type="PROSITE" id="PS00668">
    <property type="entry name" value="COMPLEX1_ND1_2"/>
    <property type="match status" value="1"/>
</dbReference>
<dbReference type="Pfam" id="PF00146">
    <property type="entry name" value="NADHdh"/>
    <property type="match status" value="1"/>
</dbReference>
<dbReference type="AlphaFoldDB" id="A0A7C3ISX9"/>